<dbReference type="RefSeq" id="XP_002492416.1">
    <property type="nucleotide sequence ID" value="XM_002492371.1"/>
</dbReference>
<dbReference type="Pfam" id="PF13445">
    <property type="entry name" value="zf-RING_UBOX"/>
    <property type="match status" value="1"/>
</dbReference>
<evidence type="ECO:0000259" key="11">
    <source>
        <dbReference type="PROSITE" id="PS51867"/>
    </source>
</evidence>
<organism evidence="12 13">
    <name type="scientific">Komagataella phaffii (strain GS115 / ATCC 20864)</name>
    <name type="common">Yeast</name>
    <name type="synonym">Pichia pastoris</name>
    <dbReference type="NCBI Taxonomy" id="644223"/>
    <lineage>
        <taxon>Eukaryota</taxon>
        <taxon>Fungi</taxon>
        <taxon>Dikarya</taxon>
        <taxon>Ascomycota</taxon>
        <taxon>Saccharomycotina</taxon>
        <taxon>Pichiomycetes</taxon>
        <taxon>Pichiales</taxon>
        <taxon>Pichiaceae</taxon>
        <taxon>Komagataella</taxon>
    </lineage>
</organism>
<dbReference type="Gene3D" id="3.30.40.10">
    <property type="entry name" value="Zinc/RING finger domain, C3HC4 (zinc finger)"/>
    <property type="match status" value="1"/>
</dbReference>
<dbReference type="Pfam" id="PF10607">
    <property type="entry name" value="CTLH"/>
    <property type="match status" value="1"/>
</dbReference>
<dbReference type="GO" id="GO:0005737">
    <property type="term" value="C:cytoplasm"/>
    <property type="evidence" value="ECO:0007669"/>
    <property type="project" value="UniProtKB-SubCell"/>
</dbReference>
<evidence type="ECO:0000256" key="9">
    <source>
        <dbReference type="PROSITE-ProRule" id="PRU01215"/>
    </source>
</evidence>
<dbReference type="SUPFAM" id="SSF57850">
    <property type="entry name" value="RING/U-box"/>
    <property type="match status" value="1"/>
</dbReference>
<dbReference type="GO" id="GO:0043161">
    <property type="term" value="P:proteasome-mediated ubiquitin-dependent protein catabolic process"/>
    <property type="evidence" value="ECO:0007669"/>
    <property type="project" value="InterPro"/>
</dbReference>
<proteinExistence type="inferred from homology"/>
<dbReference type="GO" id="GO:0008270">
    <property type="term" value="F:zinc ion binding"/>
    <property type="evidence" value="ECO:0007669"/>
    <property type="project" value="UniProtKB-KW"/>
</dbReference>
<evidence type="ECO:0000259" key="10">
    <source>
        <dbReference type="PROSITE" id="PS50897"/>
    </source>
</evidence>
<feature type="domain" description="RING-Gid-type" evidence="11">
    <location>
        <begin position="327"/>
        <end position="369"/>
    </location>
</feature>
<dbReference type="STRING" id="644223.C4R3V1"/>
<protein>
    <recommendedName>
        <fullName evidence="8">GID complex catalytic subunit 2</fullName>
    </recommendedName>
    <alternativeName>
        <fullName evidence="7">Glucose-induced degradation protein 2</fullName>
    </alternativeName>
</protein>
<dbReference type="KEGG" id="ppa:PAS_chr3_0209"/>
<evidence type="ECO:0000256" key="4">
    <source>
        <dbReference type="ARBA" id="ARBA00022771"/>
    </source>
</evidence>
<evidence type="ECO:0000256" key="7">
    <source>
        <dbReference type="ARBA" id="ARBA00075398"/>
    </source>
</evidence>
<dbReference type="Proteomes" id="UP000000314">
    <property type="component" value="Chromosome 3"/>
</dbReference>
<dbReference type="OMA" id="LIRECKM"/>
<dbReference type="InParanoid" id="C4R3V1"/>
<dbReference type="eggNOG" id="KOG2817">
    <property type="taxonomic scope" value="Eukaryota"/>
</dbReference>
<evidence type="ECO:0000256" key="8">
    <source>
        <dbReference type="ARBA" id="ARBA00080744"/>
    </source>
</evidence>
<dbReference type="PANTHER" id="PTHR12170">
    <property type="entry name" value="MACROPHAGE ERYTHROBLAST ATTACHER-RELATED"/>
    <property type="match status" value="1"/>
</dbReference>
<keyword evidence="4 9" id="KW-0863">Zinc-finger</keyword>
<evidence type="ECO:0000256" key="1">
    <source>
        <dbReference type="ARBA" id="ARBA00004496"/>
    </source>
</evidence>
<dbReference type="GO" id="GO:0061630">
    <property type="term" value="F:ubiquitin protein ligase activity"/>
    <property type="evidence" value="ECO:0007669"/>
    <property type="project" value="InterPro"/>
</dbReference>
<keyword evidence="5" id="KW-0862">Zinc</keyword>
<gene>
    <name evidence="12" type="ordered locus">PAS_chr3_0209</name>
</gene>
<evidence type="ECO:0000256" key="6">
    <source>
        <dbReference type="ARBA" id="ARBA00061136"/>
    </source>
</evidence>
<dbReference type="EMBL" id="FN392321">
    <property type="protein sequence ID" value="CAY70200.1"/>
    <property type="molecule type" value="Genomic_DNA"/>
</dbReference>
<dbReference type="SMR" id="C4R3V1"/>
<accession>C4R3V1</accession>
<dbReference type="InterPro" id="IPR006595">
    <property type="entry name" value="CTLH_C"/>
</dbReference>
<evidence type="ECO:0000313" key="13">
    <source>
        <dbReference type="Proteomes" id="UP000000314"/>
    </source>
</evidence>
<dbReference type="FunFam" id="3.30.40.10:FF:000143">
    <property type="entry name" value="Regulator of gluconeogenesis Rmd5"/>
    <property type="match status" value="1"/>
</dbReference>
<name>C4R3V1_KOMPG</name>
<dbReference type="AlphaFoldDB" id="C4R3V1"/>
<dbReference type="OrthoDB" id="1933281at2759"/>
<keyword evidence="13" id="KW-1185">Reference proteome</keyword>
<dbReference type="HOGENOM" id="CLU_020227_0_0_1"/>
<evidence type="ECO:0000256" key="5">
    <source>
        <dbReference type="ARBA" id="ARBA00022833"/>
    </source>
</evidence>
<dbReference type="InterPro" id="IPR027370">
    <property type="entry name" value="Znf-RING_euk"/>
</dbReference>
<reference evidence="12 13" key="1">
    <citation type="journal article" date="2009" name="Nat. Biotechnol.">
        <title>Genome sequence of the recombinant protein production host Pichia pastoris.</title>
        <authorList>
            <person name="De Schutter K."/>
            <person name="Lin Y.C."/>
            <person name="Tiels P."/>
            <person name="Van Hecke A."/>
            <person name="Glinka S."/>
            <person name="Weber-Lehmann J."/>
            <person name="Rouze P."/>
            <person name="Van de Peer Y."/>
            <person name="Callewaert N."/>
        </authorList>
    </citation>
    <scope>NUCLEOTIDE SEQUENCE [LARGE SCALE GENOMIC DNA]</scope>
    <source>
        <strain evidence="13">GS115 / ATCC 20864</strain>
    </source>
</reference>
<dbReference type="InterPro" id="IPR044063">
    <property type="entry name" value="ZF_RING_GID"/>
</dbReference>
<dbReference type="FunCoup" id="C4R3V1">
    <property type="interactions" value="591"/>
</dbReference>
<dbReference type="PANTHER" id="PTHR12170:SF3">
    <property type="entry name" value="GH10162P"/>
    <property type="match status" value="1"/>
</dbReference>
<keyword evidence="3" id="KW-0479">Metal-binding</keyword>
<sequence>MNIVQEEVERLGKNKALEKCIKESNDLLSYLKQKQEQLNQDTDDLKVQDVQIKINYWANQSLKHEKSLNTVIKKYQKSIDKVFNFDLSEVYRHRIPLESTRCRQLVDRALIMHLLRIGDFEAANTIAKMDNIQVPDQLLNKFHELEEISEDLTVHHRLEKAIAWANVNKHNLQRIGSDLQFNLHKLKFIDIYKKNPSSPYPAYEYAKINFPHFGNTHLDVISKLMSSTIFTPNEPENPYLDSIDLTSSPYQKLFTQLSRDFCSFVGLSSESPIFNTLQASYIAIPNFVKFNKISKMKNEKLDWTSENELPFEVELPKSLQFHSIFICPVSKEETTPQNSPMALGCRHLISKDSLAKLKKRNSSIKCPYCPKTFAANEIQEVQFI</sequence>
<evidence type="ECO:0000256" key="3">
    <source>
        <dbReference type="ARBA" id="ARBA00022723"/>
    </source>
</evidence>
<dbReference type="InterPro" id="IPR024964">
    <property type="entry name" value="CTLH/CRA"/>
</dbReference>
<feature type="zinc finger region" description="RING-Gid-type" evidence="9">
    <location>
        <begin position="327"/>
        <end position="369"/>
    </location>
</feature>
<comment type="subcellular location">
    <subcellularLocation>
        <location evidence="1">Cytoplasm</location>
    </subcellularLocation>
</comment>
<evidence type="ECO:0000313" key="12">
    <source>
        <dbReference type="EMBL" id="CAY70200.1"/>
    </source>
</evidence>
<feature type="domain" description="CTLH" evidence="10">
    <location>
        <begin position="141"/>
        <end position="199"/>
    </location>
</feature>
<dbReference type="GO" id="GO:0034657">
    <property type="term" value="C:GID complex"/>
    <property type="evidence" value="ECO:0007669"/>
    <property type="project" value="TreeGrafter"/>
</dbReference>
<dbReference type="GeneID" id="8199958"/>
<dbReference type="PROSITE" id="PS50897">
    <property type="entry name" value="CTLH"/>
    <property type="match status" value="1"/>
</dbReference>
<comment type="similarity">
    <text evidence="6">Belongs to the RMD5/GID2 family.</text>
</comment>
<dbReference type="PROSITE" id="PS51867">
    <property type="entry name" value="ZF_RING_GID"/>
    <property type="match status" value="1"/>
</dbReference>
<dbReference type="InterPro" id="IPR045098">
    <property type="entry name" value="Fyv10_fam"/>
</dbReference>
<dbReference type="GO" id="GO:0005634">
    <property type="term" value="C:nucleus"/>
    <property type="evidence" value="ECO:0007669"/>
    <property type="project" value="TreeGrafter"/>
</dbReference>
<evidence type="ECO:0000256" key="2">
    <source>
        <dbReference type="ARBA" id="ARBA00022490"/>
    </source>
</evidence>
<keyword evidence="2" id="KW-0963">Cytoplasm</keyword>
<dbReference type="InterPro" id="IPR013083">
    <property type="entry name" value="Znf_RING/FYVE/PHD"/>
</dbReference>